<dbReference type="PANTHER" id="PTHR12835:SF5">
    <property type="entry name" value="BIOTIN--PROTEIN LIGASE"/>
    <property type="match status" value="1"/>
</dbReference>
<reference evidence="2 3" key="1">
    <citation type="submission" date="2020-11" db="EMBL/GenBank/DDBJ databases">
        <authorList>
            <person name="Peeters C."/>
        </authorList>
    </citation>
    <scope>NUCLEOTIDE SEQUENCE [LARGE SCALE GENOMIC DNA]</scope>
    <source>
        <strain evidence="2 3">LMG 8286</strain>
    </source>
</reference>
<dbReference type="PROSITE" id="PS51733">
    <property type="entry name" value="BPL_LPL_CATALYTIC"/>
    <property type="match status" value="1"/>
</dbReference>
<keyword evidence="2" id="KW-0436">Ligase</keyword>
<dbReference type="InterPro" id="IPR045864">
    <property type="entry name" value="aa-tRNA-synth_II/BPL/LPL"/>
</dbReference>
<dbReference type="SUPFAM" id="SSF55681">
    <property type="entry name" value="Class II aaRS and biotin synthetases"/>
    <property type="match status" value="1"/>
</dbReference>
<dbReference type="RefSeq" id="WP_336245975.1">
    <property type="nucleotide sequence ID" value="NZ_CAJHOE010000001.1"/>
</dbReference>
<dbReference type="Proteomes" id="UP000789359">
    <property type="component" value="Unassembled WGS sequence"/>
</dbReference>
<evidence type="ECO:0000313" key="3">
    <source>
        <dbReference type="Proteomes" id="UP000789359"/>
    </source>
</evidence>
<sequence>MIEFLDECGSTHVEICERIKLGVQKPPFAICAKRQSSGVGSRGNEWVGLDGNLFLSFCMHRNDLSQDICDASISIYFSMIMKNFLENLGSKAWVKWPNDFYINDRKIGGTISTKISETYIGSIGLNLAQAPENAGILDINISPNNLALGFIDELGKKISWKQIFSKFSVEFVKSKNFITHIGESSVNLADATLCDDGAIFLNNKKVYSLR</sequence>
<evidence type="ECO:0000259" key="1">
    <source>
        <dbReference type="PROSITE" id="PS51733"/>
    </source>
</evidence>
<keyword evidence="3" id="KW-1185">Reference proteome</keyword>
<dbReference type="PANTHER" id="PTHR12835">
    <property type="entry name" value="BIOTIN PROTEIN LIGASE"/>
    <property type="match status" value="1"/>
</dbReference>
<proteinExistence type="predicted"/>
<name>A0ABM8Q0M4_9BACT</name>
<feature type="domain" description="BPL/LPL catalytic" evidence="1">
    <location>
        <begin position="1"/>
        <end position="179"/>
    </location>
</feature>
<dbReference type="InterPro" id="IPR004143">
    <property type="entry name" value="BPL_LPL_catalytic"/>
</dbReference>
<dbReference type="NCBIfam" id="NF006294">
    <property type="entry name" value="PRK08477.1"/>
    <property type="match status" value="1"/>
</dbReference>
<comment type="caution">
    <text evidence="2">The sequence shown here is derived from an EMBL/GenBank/DDBJ whole genome shotgun (WGS) entry which is preliminary data.</text>
</comment>
<dbReference type="GO" id="GO:0004077">
    <property type="term" value="F:biotin--[biotin carboxyl-carrier protein] ligase activity"/>
    <property type="evidence" value="ECO:0007669"/>
    <property type="project" value="UniProtKB-EC"/>
</dbReference>
<protein>
    <submittedName>
        <fullName evidence="2">Bifunctional ligase/repressor BirA</fullName>
        <ecNumber evidence="2">6.3.4.15</ecNumber>
    </submittedName>
</protein>
<gene>
    <name evidence="2" type="primary">birA</name>
    <name evidence="2" type="ORF">LMG8286_00203</name>
</gene>
<evidence type="ECO:0000313" key="2">
    <source>
        <dbReference type="EMBL" id="CAD7286372.1"/>
    </source>
</evidence>
<dbReference type="EMBL" id="CAJHOE010000001">
    <property type="protein sequence ID" value="CAD7286372.1"/>
    <property type="molecule type" value="Genomic_DNA"/>
</dbReference>
<accession>A0ABM8Q0M4</accession>
<organism evidence="2 3">
    <name type="scientific">Campylobacter suis</name>
    <dbReference type="NCBI Taxonomy" id="2790657"/>
    <lineage>
        <taxon>Bacteria</taxon>
        <taxon>Pseudomonadati</taxon>
        <taxon>Campylobacterota</taxon>
        <taxon>Epsilonproteobacteria</taxon>
        <taxon>Campylobacterales</taxon>
        <taxon>Campylobacteraceae</taxon>
        <taxon>Campylobacter</taxon>
    </lineage>
</organism>
<dbReference type="EC" id="6.3.4.15" evidence="2"/>
<dbReference type="Pfam" id="PF03099">
    <property type="entry name" value="BPL_LplA_LipB"/>
    <property type="match status" value="1"/>
</dbReference>
<dbReference type="Gene3D" id="3.30.930.10">
    <property type="entry name" value="Bira Bifunctional Protein, Domain 2"/>
    <property type="match status" value="1"/>
</dbReference>